<evidence type="ECO:0000256" key="1">
    <source>
        <dbReference type="ARBA" id="ARBA00000085"/>
    </source>
</evidence>
<keyword evidence="9" id="KW-1133">Transmembrane helix</keyword>
<sequence>MNLANWPKRLRLPFIMILLMSVLGLVAIAKMHFYKDEYIANPVSGKNMLIAKAPTSPGEGGGGMSQNLHWGKVREIVPAYDGMLPAGSYWLKMTLNGGNWNPAPSLYLYNIVYFRLYLDNKELYRFDADTHPAYVNGSYNWHLIPINQASRGKELMIWMTSDGRDLFLPSVIVEQPEHLYQTLFKLEISNYLLAALFFFCGTAAAFFYILRRERAHLYLMFFTIAAGYSSFVRNHSFQLLIDNTWYAYLHDISLPFCVYAFVGILEHLFPELYPRTHRWLRWLLLAFSALCALSSLTSPHWYYALFYTFFPPLFFVSFAVVTHTIYRAYRRYDGVETSWVMAGFALVTLNALIHLLGTTFASVYFFLIKWFPPLLYWDHSLLFWSIFLLMLCFIRVIYARYETVNQQLEIFNRSLEEMVSQRTLELNKAHIQLTDSLRDSSEAMAATLVMEERQRIAYTIHDTVGHTLTASIVQMEAAKRLLEKDADLARSKFDASQQLVRKGLDEIRGSVRLLQEDPADYNLSAAIEGLIFQTIAATGVEIISHFDELPEILTILQKRVLYHALQEGLTNGIRHGGCSQFTFNLAADDRALTFRLSNNGAPYSKAEFGFGLKAMEERVRQLGGLLKIEPDGTGTVLSLVLPLRQG</sequence>
<keyword evidence="8" id="KW-0902">Two-component regulatory system</keyword>
<keyword evidence="6 11" id="KW-0418">Kinase</keyword>
<dbReference type="InterPro" id="IPR050482">
    <property type="entry name" value="Sensor_HK_TwoCompSys"/>
</dbReference>
<dbReference type="GO" id="GO:0016301">
    <property type="term" value="F:kinase activity"/>
    <property type="evidence" value="ECO:0007669"/>
    <property type="project" value="UniProtKB-KW"/>
</dbReference>
<keyword evidence="4" id="KW-0808">Transferase</keyword>
<dbReference type="InterPro" id="IPR011712">
    <property type="entry name" value="Sig_transdc_His_kin_sub3_dim/P"/>
</dbReference>
<dbReference type="Gene3D" id="1.20.5.1930">
    <property type="match status" value="1"/>
</dbReference>
<keyword evidence="9" id="KW-0472">Membrane</keyword>
<feature type="transmembrane region" description="Helical" evidence="9">
    <location>
        <begin position="379"/>
        <end position="398"/>
    </location>
</feature>
<dbReference type="SMART" id="SM00387">
    <property type="entry name" value="HATPase_c"/>
    <property type="match status" value="1"/>
</dbReference>
<dbReference type="Gene3D" id="3.30.565.10">
    <property type="entry name" value="Histidine kinase-like ATPase, C-terminal domain"/>
    <property type="match status" value="1"/>
</dbReference>
<dbReference type="PANTHER" id="PTHR24421">
    <property type="entry name" value="NITRATE/NITRITE SENSOR PROTEIN NARX-RELATED"/>
    <property type="match status" value="1"/>
</dbReference>
<keyword evidence="3" id="KW-0597">Phosphoprotein</keyword>
<keyword evidence="9" id="KW-0812">Transmembrane</keyword>
<keyword evidence="12" id="KW-1185">Reference proteome</keyword>
<dbReference type="Pfam" id="PF07695">
    <property type="entry name" value="7TMR-DISM_7TM"/>
    <property type="match status" value="1"/>
</dbReference>
<evidence type="ECO:0000259" key="10">
    <source>
        <dbReference type="SMART" id="SM00387"/>
    </source>
</evidence>
<evidence type="ECO:0000313" key="11">
    <source>
        <dbReference type="EMBL" id="MFC5652432.1"/>
    </source>
</evidence>
<feature type="transmembrane region" description="Helical" evidence="9">
    <location>
        <begin position="191"/>
        <end position="210"/>
    </location>
</feature>
<evidence type="ECO:0000256" key="9">
    <source>
        <dbReference type="SAM" id="Phobius"/>
    </source>
</evidence>
<feature type="domain" description="Histidine kinase/HSP90-like ATPase" evidence="10">
    <location>
        <begin position="556"/>
        <end position="645"/>
    </location>
</feature>
<evidence type="ECO:0000256" key="5">
    <source>
        <dbReference type="ARBA" id="ARBA00022741"/>
    </source>
</evidence>
<dbReference type="Pfam" id="PF07730">
    <property type="entry name" value="HisKA_3"/>
    <property type="match status" value="1"/>
</dbReference>
<comment type="caution">
    <text evidence="11">The sequence shown here is derived from an EMBL/GenBank/DDBJ whole genome shotgun (WGS) entry which is preliminary data.</text>
</comment>
<accession>A0ABW0W327</accession>
<organism evidence="11 12">
    <name type="scientific">Paenibacillus solisilvae</name>
    <dbReference type="NCBI Taxonomy" id="2486751"/>
    <lineage>
        <taxon>Bacteria</taxon>
        <taxon>Bacillati</taxon>
        <taxon>Bacillota</taxon>
        <taxon>Bacilli</taxon>
        <taxon>Bacillales</taxon>
        <taxon>Paenibacillaceae</taxon>
        <taxon>Paenibacillus</taxon>
    </lineage>
</organism>
<feature type="transmembrane region" description="Helical" evidence="9">
    <location>
        <begin position="279"/>
        <end position="296"/>
    </location>
</feature>
<feature type="transmembrane region" description="Helical" evidence="9">
    <location>
        <begin position="217"/>
        <end position="233"/>
    </location>
</feature>
<dbReference type="RefSeq" id="WP_379191068.1">
    <property type="nucleotide sequence ID" value="NZ_JBHSOW010000096.1"/>
</dbReference>
<evidence type="ECO:0000313" key="12">
    <source>
        <dbReference type="Proteomes" id="UP001596047"/>
    </source>
</evidence>
<feature type="transmembrane region" description="Helical" evidence="9">
    <location>
        <begin position="245"/>
        <end position="267"/>
    </location>
</feature>
<proteinExistence type="predicted"/>
<dbReference type="Proteomes" id="UP001596047">
    <property type="component" value="Unassembled WGS sequence"/>
</dbReference>
<name>A0ABW0W327_9BACL</name>
<dbReference type="EC" id="2.7.13.3" evidence="2"/>
<keyword evidence="7" id="KW-0067">ATP-binding</keyword>
<evidence type="ECO:0000256" key="7">
    <source>
        <dbReference type="ARBA" id="ARBA00022840"/>
    </source>
</evidence>
<feature type="transmembrane region" description="Helical" evidence="9">
    <location>
        <begin position="12"/>
        <end position="34"/>
    </location>
</feature>
<keyword evidence="5" id="KW-0547">Nucleotide-binding</keyword>
<reference evidence="12" key="1">
    <citation type="journal article" date="2019" name="Int. J. Syst. Evol. Microbiol.">
        <title>The Global Catalogue of Microorganisms (GCM) 10K type strain sequencing project: providing services to taxonomists for standard genome sequencing and annotation.</title>
        <authorList>
            <consortium name="The Broad Institute Genomics Platform"/>
            <consortium name="The Broad Institute Genome Sequencing Center for Infectious Disease"/>
            <person name="Wu L."/>
            <person name="Ma J."/>
        </authorList>
    </citation>
    <scope>NUCLEOTIDE SEQUENCE [LARGE SCALE GENOMIC DNA]</scope>
    <source>
        <strain evidence="12">CGMCC 1.3240</strain>
    </source>
</reference>
<evidence type="ECO:0000256" key="3">
    <source>
        <dbReference type="ARBA" id="ARBA00022553"/>
    </source>
</evidence>
<dbReference type="InterPro" id="IPR011623">
    <property type="entry name" value="7TMR_DISM_rcpt_extracell_dom1"/>
</dbReference>
<dbReference type="InterPro" id="IPR003594">
    <property type="entry name" value="HATPase_dom"/>
</dbReference>
<evidence type="ECO:0000256" key="4">
    <source>
        <dbReference type="ARBA" id="ARBA00022679"/>
    </source>
</evidence>
<evidence type="ECO:0000256" key="8">
    <source>
        <dbReference type="ARBA" id="ARBA00023012"/>
    </source>
</evidence>
<feature type="transmembrane region" description="Helical" evidence="9">
    <location>
        <begin position="302"/>
        <end position="326"/>
    </location>
</feature>
<dbReference type="SUPFAM" id="SSF55874">
    <property type="entry name" value="ATPase domain of HSP90 chaperone/DNA topoisomerase II/histidine kinase"/>
    <property type="match status" value="1"/>
</dbReference>
<dbReference type="CDD" id="cd16917">
    <property type="entry name" value="HATPase_UhpB-NarQ-NarX-like"/>
    <property type="match status" value="1"/>
</dbReference>
<protein>
    <recommendedName>
        <fullName evidence="2">histidine kinase</fullName>
        <ecNumber evidence="2">2.7.13.3</ecNumber>
    </recommendedName>
</protein>
<comment type="catalytic activity">
    <reaction evidence="1">
        <text>ATP + protein L-histidine = ADP + protein N-phospho-L-histidine.</text>
        <dbReference type="EC" id="2.7.13.3"/>
    </reaction>
</comment>
<dbReference type="InterPro" id="IPR036890">
    <property type="entry name" value="HATPase_C_sf"/>
</dbReference>
<evidence type="ECO:0000256" key="2">
    <source>
        <dbReference type="ARBA" id="ARBA00012438"/>
    </source>
</evidence>
<gene>
    <name evidence="11" type="ORF">ACFPYJ_25610</name>
</gene>
<dbReference type="EMBL" id="JBHSOW010000096">
    <property type="protein sequence ID" value="MFC5652432.1"/>
    <property type="molecule type" value="Genomic_DNA"/>
</dbReference>
<evidence type="ECO:0000256" key="6">
    <source>
        <dbReference type="ARBA" id="ARBA00022777"/>
    </source>
</evidence>
<dbReference type="PANTHER" id="PTHR24421:SF10">
    <property type="entry name" value="NITRATE_NITRITE SENSOR PROTEIN NARQ"/>
    <property type="match status" value="1"/>
</dbReference>
<feature type="transmembrane region" description="Helical" evidence="9">
    <location>
        <begin position="338"/>
        <end position="367"/>
    </location>
</feature>